<dbReference type="Proteomes" id="UP000716291">
    <property type="component" value="Unassembled WGS sequence"/>
</dbReference>
<evidence type="ECO:0000256" key="1">
    <source>
        <dbReference type="SAM" id="MobiDB-lite"/>
    </source>
</evidence>
<accession>A0A9P6WYX3</accession>
<organism evidence="2 3">
    <name type="scientific">Rhizopus oryzae</name>
    <name type="common">Mucormycosis agent</name>
    <name type="synonym">Rhizopus arrhizus var. delemar</name>
    <dbReference type="NCBI Taxonomy" id="64495"/>
    <lineage>
        <taxon>Eukaryota</taxon>
        <taxon>Fungi</taxon>
        <taxon>Fungi incertae sedis</taxon>
        <taxon>Mucoromycota</taxon>
        <taxon>Mucoromycotina</taxon>
        <taxon>Mucoromycetes</taxon>
        <taxon>Mucorales</taxon>
        <taxon>Mucorineae</taxon>
        <taxon>Rhizopodaceae</taxon>
        <taxon>Rhizopus</taxon>
    </lineage>
</organism>
<proteinExistence type="predicted"/>
<evidence type="ECO:0000313" key="3">
    <source>
        <dbReference type="Proteomes" id="UP000716291"/>
    </source>
</evidence>
<feature type="region of interest" description="Disordered" evidence="1">
    <location>
        <begin position="41"/>
        <end position="71"/>
    </location>
</feature>
<reference evidence="2" key="1">
    <citation type="journal article" date="2020" name="Microb. Genom.">
        <title>Genetic diversity of clinical and environmental Mucorales isolates obtained from an investigation of mucormycosis cases among solid organ transplant recipients.</title>
        <authorList>
            <person name="Nguyen M.H."/>
            <person name="Kaul D."/>
            <person name="Muto C."/>
            <person name="Cheng S.J."/>
            <person name="Richter R.A."/>
            <person name="Bruno V.M."/>
            <person name="Liu G."/>
            <person name="Beyhan S."/>
            <person name="Sundermann A.J."/>
            <person name="Mounaud S."/>
            <person name="Pasculle A.W."/>
            <person name="Nierman W.C."/>
            <person name="Driscoll E."/>
            <person name="Cumbie R."/>
            <person name="Clancy C.J."/>
            <person name="Dupont C.L."/>
        </authorList>
    </citation>
    <scope>NUCLEOTIDE SEQUENCE</scope>
    <source>
        <strain evidence="2">GL11</strain>
    </source>
</reference>
<gene>
    <name evidence="2" type="ORF">G6F64_011874</name>
</gene>
<evidence type="ECO:0000313" key="2">
    <source>
        <dbReference type="EMBL" id="KAG1301361.1"/>
    </source>
</evidence>
<dbReference type="EMBL" id="JAANQT010003156">
    <property type="protein sequence ID" value="KAG1301361.1"/>
    <property type="molecule type" value="Genomic_DNA"/>
</dbReference>
<dbReference type="AlphaFoldDB" id="A0A9P6WYX3"/>
<sequence length="71" mass="7794">MKNSPKSVIKGWAALSVFALGSYLVCKDYTLARLKDYTKHSSVTSSGKAENDATEVQQDGKLRRSVNRSLS</sequence>
<protein>
    <submittedName>
        <fullName evidence="2">Uncharacterized protein</fullName>
    </submittedName>
</protein>
<dbReference type="OrthoDB" id="2405292at2759"/>
<comment type="caution">
    <text evidence="2">The sequence shown here is derived from an EMBL/GenBank/DDBJ whole genome shotgun (WGS) entry which is preliminary data.</text>
</comment>
<name>A0A9P6WYX3_RHIOR</name>
<keyword evidence="3" id="KW-1185">Reference proteome</keyword>